<protein>
    <submittedName>
        <fullName evidence="1">Uncharacterized protein</fullName>
    </submittedName>
</protein>
<accession>A0A8J3A7S0</accession>
<dbReference type="AlphaFoldDB" id="A0A8J3A7S0"/>
<comment type="caution">
    <text evidence="1">The sequence shown here is derived from an EMBL/GenBank/DDBJ whole genome shotgun (WGS) entry which is preliminary data.</text>
</comment>
<evidence type="ECO:0000313" key="2">
    <source>
        <dbReference type="Proteomes" id="UP000650511"/>
    </source>
</evidence>
<dbReference type="OrthoDB" id="9934581at2"/>
<dbReference type="Proteomes" id="UP000650511">
    <property type="component" value="Unassembled WGS sequence"/>
</dbReference>
<organism evidence="1 2">
    <name type="scientific">Egicoccus halophilus</name>
    <dbReference type="NCBI Taxonomy" id="1670830"/>
    <lineage>
        <taxon>Bacteria</taxon>
        <taxon>Bacillati</taxon>
        <taxon>Actinomycetota</taxon>
        <taxon>Nitriliruptoria</taxon>
        <taxon>Egicoccales</taxon>
        <taxon>Egicoccaceae</taxon>
        <taxon>Egicoccus</taxon>
    </lineage>
</organism>
<reference evidence="1" key="2">
    <citation type="submission" date="2020-09" db="EMBL/GenBank/DDBJ databases">
        <authorList>
            <person name="Sun Q."/>
            <person name="Zhou Y."/>
        </authorList>
    </citation>
    <scope>NUCLEOTIDE SEQUENCE</scope>
    <source>
        <strain evidence="1">CGMCC 1.14988</strain>
    </source>
</reference>
<name>A0A8J3A7S0_9ACTN</name>
<reference evidence="1" key="1">
    <citation type="journal article" date="2014" name="Int. J. Syst. Evol. Microbiol.">
        <title>Complete genome sequence of Corynebacterium casei LMG S-19264T (=DSM 44701T), isolated from a smear-ripened cheese.</title>
        <authorList>
            <consortium name="US DOE Joint Genome Institute (JGI-PGF)"/>
            <person name="Walter F."/>
            <person name="Albersmeier A."/>
            <person name="Kalinowski J."/>
            <person name="Ruckert C."/>
        </authorList>
    </citation>
    <scope>NUCLEOTIDE SEQUENCE</scope>
    <source>
        <strain evidence="1">CGMCC 1.14988</strain>
    </source>
</reference>
<sequence length="68" mass="7781">METCRCELLNVLSGPMAQDYVHGHLEPTHPDGLGRRVHRCPTTPTEWVEDRDPDGYGDGVLVLRRLRR</sequence>
<proteinExistence type="predicted"/>
<gene>
    <name evidence="1" type="ORF">GCM10011354_03040</name>
</gene>
<dbReference type="EMBL" id="BMHA01000001">
    <property type="protein sequence ID" value="GGI03224.1"/>
    <property type="molecule type" value="Genomic_DNA"/>
</dbReference>
<keyword evidence="2" id="KW-1185">Reference proteome</keyword>
<evidence type="ECO:0000313" key="1">
    <source>
        <dbReference type="EMBL" id="GGI03224.1"/>
    </source>
</evidence>
<dbReference type="RefSeq" id="WP_130648335.1">
    <property type="nucleotide sequence ID" value="NZ_BMHA01000001.1"/>
</dbReference>